<evidence type="ECO:0000259" key="4">
    <source>
        <dbReference type="Pfam" id="PF00135"/>
    </source>
</evidence>
<feature type="domain" description="Carboxylesterase type B" evidence="4">
    <location>
        <begin position="53"/>
        <end position="543"/>
    </location>
</feature>
<name>A0A1T4ZXT0_9BACT</name>
<dbReference type="PROSITE" id="PS00122">
    <property type="entry name" value="CARBOXYLESTERASE_B_1"/>
    <property type="match status" value="1"/>
</dbReference>
<dbReference type="GO" id="GO:0016787">
    <property type="term" value="F:hydrolase activity"/>
    <property type="evidence" value="ECO:0007669"/>
    <property type="project" value="UniProtKB-KW"/>
</dbReference>
<dbReference type="InterPro" id="IPR019826">
    <property type="entry name" value="Carboxylesterase_B_AS"/>
</dbReference>
<evidence type="ECO:0000313" key="6">
    <source>
        <dbReference type="Proteomes" id="UP000190852"/>
    </source>
</evidence>
<dbReference type="Pfam" id="PF00135">
    <property type="entry name" value="COesterase"/>
    <property type="match status" value="1"/>
</dbReference>
<dbReference type="PROSITE" id="PS51318">
    <property type="entry name" value="TAT"/>
    <property type="match status" value="1"/>
</dbReference>
<evidence type="ECO:0000313" key="5">
    <source>
        <dbReference type="EMBL" id="SKB27496.1"/>
    </source>
</evidence>
<dbReference type="NCBIfam" id="TIGR01409">
    <property type="entry name" value="TAT_signal_seq"/>
    <property type="match status" value="1"/>
</dbReference>
<dbReference type="EMBL" id="FUYQ01000001">
    <property type="protein sequence ID" value="SKB27496.1"/>
    <property type="molecule type" value="Genomic_DNA"/>
</dbReference>
<keyword evidence="2 3" id="KW-0378">Hydrolase</keyword>
<organism evidence="5 6">
    <name type="scientific">Parabacteroides chartae</name>
    <dbReference type="NCBI Taxonomy" id="1037355"/>
    <lineage>
        <taxon>Bacteria</taxon>
        <taxon>Pseudomonadati</taxon>
        <taxon>Bacteroidota</taxon>
        <taxon>Bacteroidia</taxon>
        <taxon>Bacteroidales</taxon>
        <taxon>Tannerellaceae</taxon>
        <taxon>Parabacteroides</taxon>
    </lineage>
</organism>
<dbReference type="InterPro" id="IPR019546">
    <property type="entry name" value="TAT_signal_bac_arc"/>
</dbReference>
<reference evidence="6" key="1">
    <citation type="submission" date="2017-02" db="EMBL/GenBank/DDBJ databases">
        <authorList>
            <person name="Varghese N."/>
            <person name="Submissions S."/>
        </authorList>
    </citation>
    <scope>NUCLEOTIDE SEQUENCE [LARGE SCALE GENOMIC DNA]</scope>
    <source>
        <strain evidence="6">DSM 24967</strain>
    </source>
</reference>
<protein>
    <recommendedName>
        <fullName evidence="3">Carboxylic ester hydrolase</fullName>
        <ecNumber evidence="3">3.1.1.-</ecNumber>
    </recommendedName>
</protein>
<dbReference type="Gene3D" id="3.40.50.1820">
    <property type="entry name" value="alpha/beta hydrolase"/>
    <property type="match status" value="1"/>
</dbReference>
<dbReference type="InterPro" id="IPR029058">
    <property type="entry name" value="AB_hydrolase_fold"/>
</dbReference>
<comment type="similarity">
    <text evidence="1 3">Belongs to the type-B carboxylesterase/lipase family.</text>
</comment>
<sequence>MKIDRRKFFKTVGTGTAALGLGSVPFVSQASSLSSQQKEDDEQVLFIGDNIAIADTVYGKVKGYILRDVYTFLGMPYGADTSGKNRFMPPAEPEPWEGIKPAVYYGNSAPQIMDNRFPNNYSTFADHWNYDDVSENCLTINVWTPGINDAGKRPVLVWLHGGGYTNGNGIEQDGYHGGNISKYGNIVFCSINHRLGPIGFSDLSAVGGEKYKDSGNVGMLDIIASLKWINKNIANFGGDPGNVTIIGQSGGGAKVCTVLAMPEAQGLVHKGVALSGSTTKALSQDYSRKLGEYILQEAGVTRAEIDELQNIPWREYLSIANAAMTRLNKETGVSGMMRGGFAPVADGFHLPSDTFYSDPTSFSSSIPLMICTTFHEWSPSRTDPEIEKMTMDGLLERIKAMKGDKAPVIVDAYAKAFPKAKPIELFALIISSRQGAVATAEAKLKQNAPVYMAWFGWEPPLFDNRMRAFHCLDICFWFKNTDLMLTHTGGGARPRKLSVKMADALLNFMKKGDPNGGALPQWPRFTLEKGEVMVLNDVCEVKNDPDRQARATLV</sequence>
<gene>
    <name evidence="5" type="ORF">SAMN05660349_00240</name>
</gene>
<dbReference type="InterPro" id="IPR050309">
    <property type="entry name" value="Type-B_Carboxylest/Lipase"/>
</dbReference>
<keyword evidence="6" id="KW-1185">Reference proteome</keyword>
<accession>A0A1T4ZXT0</accession>
<dbReference type="AlphaFoldDB" id="A0A1T4ZXT0"/>
<evidence type="ECO:0000256" key="3">
    <source>
        <dbReference type="RuleBase" id="RU361235"/>
    </source>
</evidence>
<proteinExistence type="inferred from homology"/>
<dbReference type="Proteomes" id="UP000190852">
    <property type="component" value="Unassembled WGS sequence"/>
</dbReference>
<dbReference type="PANTHER" id="PTHR11559">
    <property type="entry name" value="CARBOXYLESTERASE"/>
    <property type="match status" value="1"/>
</dbReference>
<evidence type="ECO:0000256" key="1">
    <source>
        <dbReference type="ARBA" id="ARBA00005964"/>
    </source>
</evidence>
<dbReference type="RefSeq" id="WP_079681992.1">
    <property type="nucleotide sequence ID" value="NZ_FUYQ01000001.1"/>
</dbReference>
<dbReference type="InterPro" id="IPR006311">
    <property type="entry name" value="TAT_signal"/>
</dbReference>
<dbReference type="InterPro" id="IPR002018">
    <property type="entry name" value="CarbesteraseB"/>
</dbReference>
<dbReference type="EC" id="3.1.1.-" evidence="3"/>
<evidence type="ECO:0000256" key="2">
    <source>
        <dbReference type="ARBA" id="ARBA00022801"/>
    </source>
</evidence>
<dbReference type="SUPFAM" id="SSF53474">
    <property type="entry name" value="alpha/beta-Hydrolases"/>
    <property type="match status" value="1"/>
</dbReference>